<reference evidence="2" key="1">
    <citation type="submission" date="2017-02" db="EMBL/GenBank/DDBJ databases">
        <authorList>
            <person name="Varghese N."/>
            <person name="Submissions S."/>
        </authorList>
    </citation>
    <scope>NUCLEOTIDE SEQUENCE [LARGE SCALE GENOMIC DNA]</scope>
    <source>
        <strain evidence="2">DSM 22224</strain>
    </source>
</reference>
<dbReference type="EMBL" id="FUWZ01000005">
    <property type="protein sequence ID" value="SKA41040.1"/>
    <property type="molecule type" value="Genomic_DNA"/>
</dbReference>
<keyword evidence="2" id="KW-1185">Reference proteome</keyword>
<organism evidence="1 2">
    <name type="scientific">Chitinophaga eiseniae</name>
    <dbReference type="NCBI Taxonomy" id="634771"/>
    <lineage>
        <taxon>Bacteria</taxon>
        <taxon>Pseudomonadati</taxon>
        <taxon>Bacteroidota</taxon>
        <taxon>Chitinophagia</taxon>
        <taxon>Chitinophagales</taxon>
        <taxon>Chitinophagaceae</taxon>
        <taxon>Chitinophaga</taxon>
    </lineage>
</organism>
<gene>
    <name evidence="1" type="ORF">SAMN04488128_105322</name>
</gene>
<name>A0A1T4TKN8_9BACT</name>
<proteinExistence type="predicted"/>
<evidence type="ECO:0000313" key="2">
    <source>
        <dbReference type="Proteomes" id="UP000190367"/>
    </source>
</evidence>
<protein>
    <submittedName>
        <fullName evidence="1">Uncharacterized protein</fullName>
    </submittedName>
</protein>
<accession>A0A1T4TKN8</accession>
<dbReference type="AlphaFoldDB" id="A0A1T4TKN8"/>
<sequence length="251" mass="27709">MAALALTVACKKDDKTVEPPVQPELVEVTYQLEAFTDAPFESINYAAGKGGMTDEKGQEVKGWELDAGKGTYIRKTLIKRGKAIVFGASNPTSADFTLSISTKYETARIQAKDYPGAGQPGHYAEIILDNGSDVQEEKPVVTEMVAVTYEVRSFTDAPFRYVQYNEMQENKPGTRGTAFRNWVISGKGTFTKTVYIERGFGAFLSAKNLTSGDFVLSIKTKYESVSDIGRDYHIPGWPGYKADISLHNRED</sequence>
<dbReference type="Proteomes" id="UP000190367">
    <property type="component" value="Unassembled WGS sequence"/>
</dbReference>
<evidence type="ECO:0000313" key="1">
    <source>
        <dbReference type="EMBL" id="SKA41040.1"/>
    </source>
</evidence>